<dbReference type="Proteomes" id="UP000817658">
    <property type="component" value="Chromosome 1"/>
</dbReference>
<evidence type="ECO:0000313" key="4">
    <source>
        <dbReference type="Proteomes" id="UP000000763"/>
    </source>
</evidence>
<accession>Q5QN85</accession>
<feature type="region of interest" description="Disordered" evidence="1">
    <location>
        <begin position="1"/>
        <end position="23"/>
    </location>
</feature>
<evidence type="ECO:0000256" key="1">
    <source>
        <dbReference type="SAM" id="MobiDB-lite"/>
    </source>
</evidence>
<protein>
    <submittedName>
        <fullName evidence="2">Uncharacterized protein</fullName>
    </submittedName>
</protein>
<reference evidence="4" key="3">
    <citation type="journal article" date="2008" name="Nucleic Acids Res.">
        <title>The rice annotation project database (RAP-DB): 2008 update.</title>
        <authorList>
            <consortium name="The rice annotation project (RAP)"/>
        </authorList>
    </citation>
    <scope>GENOME REANNOTATION</scope>
    <source>
        <strain evidence="4">cv. Nipponbare</strain>
    </source>
</reference>
<dbReference type="EMBL" id="AP003054">
    <property type="protein sequence ID" value="BAD73130.1"/>
    <property type="molecule type" value="Genomic_DNA"/>
</dbReference>
<name>Q5QN85_ORYSJ</name>
<organism evidence="2">
    <name type="scientific">Oryza sativa subsp. japonica</name>
    <name type="common">Rice</name>
    <dbReference type="NCBI Taxonomy" id="39947"/>
    <lineage>
        <taxon>Eukaryota</taxon>
        <taxon>Viridiplantae</taxon>
        <taxon>Streptophyta</taxon>
        <taxon>Embryophyta</taxon>
        <taxon>Tracheophyta</taxon>
        <taxon>Spermatophyta</taxon>
        <taxon>Magnoliopsida</taxon>
        <taxon>Liliopsida</taxon>
        <taxon>Poales</taxon>
        <taxon>Poaceae</taxon>
        <taxon>BOP clade</taxon>
        <taxon>Oryzoideae</taxon>
        <taxon>Oryzeae</taxon>
        <taxon>Oryzinae</taxon>
        <taxon>Oryza</taxon>
        <taxon>Oryza sativa</taxon>
    </lineage>
</organism>
<reference evidence="4" key="2">
    <citation type="journal article" date="2005" name="Nature">
        <title>The map-based sequence of the rice genome.</title>
        <authorList>
            <consortium name="International rice genome sequencing project (IRGSP)"/>
            <person name="Matsumoto T."/>
            <person name="Wu J."/>
            <person name="Kanamori H."/>
            <person name="Katayose Y."/>
            <person name="Fujisawa M."/>
            <person name="Namiki N."/>
            <person name="Mizuno H."/>
            <person name="Yamamoto K."/>
            <person name="Antonio B.A."/>
            <person name="Baba T."/>
            <person name="Sakata K."/>
            <person name="Nagamura Y."/>
            <person name="Aoki H."/>
            <person name="Arikawa K."/>
            <person name="Arita K."/>
            <person name="Bito T."/>
            <person name="Chiden Y."/>
            <person name="Fujitsuka N."/>
            <person name="Fukunaka R."/>
            <person name="Hamada M."/>
            <person name="Harada C."/>
            <person name="Hayashi A."/>
            <person name="Hijishita S."/>
            <person name="Honda M."/>
            <person name="Hosokawa S."/>
            <person name="Ichikawa Y."/>
            <person name="Idonuma A."/>
            <person name="Iijima M."/>
            <person name="Ikeda M."/>
            <person name="Ikeno M."/>
            <person name="Ito K."/>
            <person name="Ito S."/>
            <person name="Ito T."/>
            <person name="Ito Y."/>
            <person name="Ito Y."/>
            <person name="Iwabuchi A."/>
            <person name="Kamiya K."/>
            <person name="Karasawa W."/>
            <person name="Kurita K."/>
            <person name="Katagiri S."/>
            <person name="Kikuta A."/>
            <person name="Kobayashi H."/>
            <person name="Kobayashi N."/>
            <person name="Machita K."/>
            <person name="Maehara T."/>
            <person name="Masukawa M."/>
            <person name="Mizubayashi T."/>
            <person name="Mukai Y."/>
            <person name="Nagasaki H."/>
            <person name="Nagata Y."/>
            <person name="Naito S."/>
            <person name="Nakashima M."/>
            <person name="Nakama Y."/>
            <person name="Nakamichi Y."/>
            <person name="Nakamura M."/>
            <person name="Meguro A."/>
            <person name="Negishi M."/>
            <person name="Ohta I."/>
            <person name="Ohta T."/>
            <person name="Okamoto M."/>
            <person name="Ono N."/>
            <person name="Saji S."/>
            <person name="Sakaguchi M."/>
            <person name="Sakai K."/>
            <person name="Shibata M."/>
            <person name="Shimokawa T."/>
            <person name="Song J."/>
            <person name="Takazaki Y."/>
            <person name="Terasawa K."/>
            <person name="Tsugane M."/>
            <person name="Tsuji K."/>
            <person name="Ueda S."/>
            <person name="Waki K."/>
            <person name="Yamagata H."/>
            <person name="Yamamoto M."/>
            <person name="Yamamoto S."/>
            <person name="Yamane H."/>
            <person name="Yoshiki S."/>
            <person name="Yoshihara R."/>
            <person name="Yukawa K."/>
            <person name="Zhong H."/>
            <person name="Yano M."/>
            <person name="Yuan Q."/>
            <person name="Ouyang S."/>
            <person name="Liu J."/>
            <person name="Jones K.M."/>
            <person name="Gansberger K."/>
            <person name="Moffat K."/>
            <person name="Hill J."/>
            <person name="Bera J."/>
            <person name="Fadrosh D."/>
            <person name="Jin S."/>
            <person name="Johri S."/>
            <person name="Kim M."/>
            <person name="Overton L."/>
            <person name="Reardon M."/>
            <person name="Tsitrin T."/>
            <person name="Vuong H."/>
            <person name="Weaver B."/>
            <person name="Ciecko A."/>
            <person name="Tallon L."/>
            <person name="Jackson J."/>
            <person name="Pai G."/>
            <person name="Aken S.V."/>
            <person name="Utterback T."/>
            <person name="Reidmuller S."/>
            <person name="Feldblyum T."/>
            <person name="Hsiao J."/>
            <person name="Zismann V."/>
            <person name="Iobst S."/>
            <person name="de Vazeille A.R."/>
            <person name="Buell C.R."/>
            <person name="Ying K."/>
            <person name="Li Y."/>
            <person name="Lu T."/>
            <person name="Huang Y."/>
            <person name="Zhao Q."/>
            <person name="Feng Q."/>
            <person name="Zhang L."/>
            <person name="Zhu J."/>
            <person name="Weng Q."/>
            <person name="Mu J."/>
            <person name="Lu Y."/>
            <person name="Fan D."/>
            <person name="Liu Y."/>
            <person name="Guan J."/>
            <person name="Zhang Y."/>
            <person name="Yu S."/>
            <person name="Liu X."/>
            <person name="Zhang Y."/>
            <person name="Hong G."/>
            <person name="Han B."/>
            <person name="Choisne N."/>
            <person name="Demange N."/>
            <person name="Orjeda G."/>
            <person name="Samain S."/>
            <person name="Cattolico L."/>
            <person name="Pelletier E."/>
            <person name="Couloux A."/>
            <person name="Segurens B."/>
            <person name="Wincker P."/>
            <person name="D'Hont A."/>
            <person name="Scarpelli C."/>
            <person name="Weissenbach J."/>
            <person name="Salanoubat M."/>
            <person name="Quetier F."/>
            <person name="Yu Y."/>
            <person name="Kim H.R."/>
            <person name="Rambo T."/>
            <person name="Currie J."/>
            <person name="Collura K."/>
            <person name="Luo M."/>
            <person name="Yang T."/>
            <person name="Ammiraju J.S.S."/>
            <person name="Engler F."/>
            <person name="Soderlund C."/>
            <person name="Wing R.A."/>
            <person name="Palmer L.E."/>
            <person name="de la Bastide M."/>
            <person name="Spiegel L."/>
            <person name="Nascimento L."/>
            <person name="Zutavern T."/>
            <person name="O'Shaughnessy A."/>
            <person name="Dike S."/>
            <person name="Dedhia N."/>
            <person name="Preston R."/>
            <person name="Balija V."/>
            <person name="McCombie W.R."/>
            <person name="Chow T."/>
            <person name="Chen H."/>
            <person name="Chung M."/>
            <person name="Chen C."/>
            <person name="Shaw J."/>
            <person name="Wu H."/>
            <person name="Hsiao K."/>
            <person name="Chao Y."/>
            <person name="Chu M."/>
            <person name="Cheng C."/>
            <person name="Hour A."/>
            <person name="Lee P."/>
            <person name="Lin S."/>
            <person name="Lin Y."/>
            <person name="Liou J."/>
            <person name="Liu S."/>
            <person name="Hsing Y."/>
            <person name="Raghuvanshi S."/>
            <person name="Mohanty A."/>
            <person name="Bharti A.K."/>
            <person name="Gaur A."/>
            <person name="Gupta V."/>
            <person name="Kumar D."/>
            <person name="Ravi V."/>
            <person name="Vij S."/>
            <person name="Kapur A."/>
            <person name="Khurana P."/>
            <person name="Khurana P."/>
            <person name="Khurana J.P."/>
            <person name="Tyagi A.K."/>
            <person name="Gaikwad K."/>
            <person name="Singh A."/>
            <person name="Dalal V."/>
            <person name="Srivastava S."/>
            <person name="Dixit A."/>
            <person name="Pal A.K."/>
            <person name="Ghazi I.A."/>
            <person name="Yadav M."/>
            <person name="Pandit A."/>
            <person name="Bhargava A."/>
            <person name="Sureshbabu K."/>
            <person name="Batra K."/>
            <person name="Sharma T.R."/>
            <person name="Mohapatra T."/>
            <person name="Singh N.K."/>
            <person name="Messing J."/>
            <person name="Nelson A.B."/>
            <person name="Fuks G."/>
            <person name="Kavchok S."/>
            <person name="Keizer G."/>
            <person name="Linton E."/>
            <person name="Llaca V."/>
            <person name="Song R."/>
            <person name="Tanyolac B."/>
            <person name="Young S."/>
            <person name="Ho-Il K."/>
            <person name="Hahn J.H."/>
            <person name="Sangsakoo G."/>
            <person name="Vanavichit A."/>
            <person name="de Mattos Luiz.A.T."/>
            <person name="Zimmer P.D."/>
            <person name="Malone G."/>
            <person name="Dellagostin O."/>
            <person name="de Oliveira A.C."/>
            <person name="Bevan M."/>
            <person name="Bancroft I."/>
            <person name="Minx P."/>
            <person name="Cordum H."/>
            <person name="Wilson R."/>
            <person name="Cheng Z."/>
            <person name="Jin W."/>
            <person name="Jiang J."/>
            <person name="Leong S.A."/>
            <person name="Iwama H."/>
            <person name="Gojobori T."/>
            <person name="Itoh T."/>
            <person name="Niimura Y."/>
            <person name="Fujii Y."/>
            <person name="Habara T."/>
            <person name="Sakai H."/>
            <person name="Sato Y."/>
            <person name="Wilson G."/>
            <person name="Kumar K."/>
            <person name="McCouch S."/>
            <person name="Juretic N."/>
            <person name="Hoen D."/>
            <person name="Wright S."/>
            <person name="Bruskiewich R."/>
            <person name="Bureau T."/>
            <person name="Miyao A."/>
            <person name="Hirochika H."/>
            <person name="Nishikawa T."/>
            <person name="Kadowaki K."/>
            <person name="Sugiura M."/>
            <person name="Burr B."/>
            <person name="Sasaki T."/>
        </authorList>
    </citation>
    <scope>NUCLEOTIDE SEQUENCE [LARGE SCALE GENOMIC DNA]</scope>
    <source>
        <strain evidence="4">cv. Nipponbare</strain>
    </source>
</reference>
<dbReference type="AlphaFoldDB" id="Q5QN85"/>
<evidence type="ECO:0000313" key="3">
    <source>
        <dbReference type="EMBL" id="BAD73279.1"/>
    </source>
</evidence>
<dbReference type="EMBL" id="AP003217">
    <property type="protein sequence ID" value="BAD73279.1"/>
    <property type="molecule type" value="Genomic_DNA"/>
</dbReference>
<feature type="compositionally biased region" description="Polar residues" evidence="1">
    <location>
        <begin position="1"/>
        <end position="14"/>
    </location>
</feature>
<reference evidence="2" key="1">
    <citation type="journal article" date="2002" name="Nature">
        <title>The genome sequence and structure of rice chromosome 1.</title>
        <authorList>
            <person name="Sasaki T."/>
            <person name="Matsumoto T."/>
            <person name="Yamamoto K."/>
            <person name="Sakata K."/>
            <person name="Baba T."/>
            <person name="Katayose Y."/>
            <person name="Wu J."/>
            <person name="Niimura Y."/>
            <person name="Cheng Z."/>
            <person name="Nagamura Y."/>
            <person name="Antonio B.A."/>
            <person name="Kanamori H."/>
            <person name="Hosokawa S."/>
            <person name="Masukawa M."/>
            <person name="Arikawa K."/>
            <person name="Chiden Y."/>
            <person name="Hayashi M."/>
            <person name="Okamoto M."/>
            <person name="Ando T."/>
            <person name="Aoki H."/>
            <person name="Arita K."/>
            <person name="Hamada M."/>
            <person name="Harada C."/>
            <person name="Hijishita S."/>
            <person name="Honda M."/>
            <person name="Ichikawa Y."/>
            <person name="Idonuma A."/>
            <person name="Iijima M."/>
            <person name="Ikeda M."/>
            <person name="Ikeno M."/>
            <person name="Itoh S."/>
            <person name="Itoh T."/>
            <person name="Itoh Y."/>
            <person name="Itoh Y."/>
            <person name="Iwabuchi A."/>
            <person name="Kamiya K."/>
            <person name="Karasawa W."/>
            <person name="Katagiri S."/>
            <person name="Kikuta A."/>
            <person name="Kobayashi N."/>
            <person name="Kono I."/>
            <person name="Machita K."/>
            <person name="Maehara T."/>
            <person name="Mizuno H."/>
            <person name="Mizubayashi T."/>
            <person name="Mukai Y."/>
            <person name="Nagasaki H."/>
            <person name="Nakashima M."/>
            <person name="Nakama Y."/>
            <person name="Nakamichi Y."/>
            <person name="Nakamura M."/>
            <person name="Namiki N."/>
            <person name="Negishi M."/>
            <person name="Ohta I."/>
            <person name="Ono N."/>
            <person name="Saji S."/>
            <person name="Sakai K."/>
            <person name="Shibata M."/>
            <person name="Shimokawa T."/>
            <person name="Shomura A."/>
            <person name="Song J."/>
            <person name="Takazaki Y."/>
            <person name="Terasawa K."/>
            <person name="Tsuji K."/>
            <person name="Waki K."/>
            <person name="Yamagata H."/>
            <person name="Yamane H."/>
            <person name="Yoshiki S."/>
            <person name="Yoshihara R."/>
            <person name="Yukawa K."/>
            <person name="Zhong H."/>
            <person name="Iwama H."/>
            <person name="Endo T."/>
            <person name="Ito H."/>
            <person name="Hahn J.H."/>
            <person name="Kim H.I."/>
            <person name="Eun M.Y."/>
            <person name="Yano M."/>
            <person name="Jiang J."/>
            <person name="Gojobori T."/>
        </authorList>
    </citation>
    <scope>NUCLEOTIDE SEQUENCE</scope>
</reference>
<proteinExistence type="predicted"/>
<evidence type="ECO:0000313" key="2">
    <source>
        <dbReference type="EMBL" id="BAD73130.1"/>
    </source>
</evidence>
<gene>
    <name evidence="3" type="ORF">OSJNBa0094H06.5</name>
    <name evidence="2" type="ORF">P0436D06.51</name>
</gene>
<dbReference type="Proteomes" id="UP000000763">
    <property type="component" value="Chromosome 1"/>
</dbReference>
<sequence>MKTSPPKVQQSQISPRDANKERGATVISDRFVGVIDIDPHEPPVLHSLED</sequence>